<name>A0ABP3IGJ2_9ACTN</name>
<comment type="caution">
    <text evidence="1">The sequence shown here is derived from an EMBL/GenBank/DDBJ whole genome shotgun (WGS) entry which is preliminary data.</text>
</comment>
<reference evidence="2" key="1">
    <citation type="journal article" date="2019" name="Int. J. Syst. Evol. Microbiol.">
        <title>The Global Catalogue of Microorganisms (GCM) 10K type strain sequencing project: providing services to taxonomists for standard genome sequencing and annotation.</title>
        <authorList>
            <consortium name="The Broad Institute Genomics Platform"/>
            <consortium name="The Broad Institute Genome Sequencing Center for Infectious Disease"/>
            <person name="Wu L."/>
            <person name="Ma J."/>
        </authorList>
    </citation>
    <scope>NUCLEOTIDE SEQUENCE [LARGE SCALE GENOMIC DNA]</scope>
    <source>
        <strain evidence="2">JCM 4788</strain>
    </source>
</reference>
<accession>A0ABP3IGJ2</accession>
<dbReference type="Proteomes" id="UP001500879">
    <property type="component" value="Unassembled WGS sequence"/>
</dbReference>
<dbReference type="EMBL" id="BAAABX010000023">
    <property type="protein sequence ID" value="GAA0402294.1"/>
    <property type="molecule type" value="Genomic_DNA"/>
</dbReference>
<gene>
    <name evidence="1" type="ORF">GCM10010357_24220</name>
</gene>
<protein>
    <recommendedName>
        <fullName evidence="3">4'-phosphopantetheinyl transferase superfamily protein</fullName>
    </recommendedName>
</protein>
<evidence type="ECO:0008006" key="3">
    <source>
        <dbReference type="Google" id="ProtNLM"/>
    </source>
</evidence>
<evidence type="ECO:0000313" key="2">
    <source>
        <dbReference type="Proteomes" id="UP001500879"/>
    </source>
</evidence>
<organism evidence="1 2">
    <name type="scientific">Streptomyces luteireticuli</name>
    <dbReference type="NCBI Taxonomy" id="173858"/>
    <lineage>
        <taxon>Bacteria</taxon>
        <taxon>Bacillati</taxon>
        <taxon>Actinomycetota</taxon>
        <taxon>Actinomycetes</taxon>
        <taxon>Kitasatosporales</taxon>
        <taxon>Streptomycetaceae</taxon>
        <taxon>Streptomyces</taxon>
    </lineage>
</organism>
<evidence type="ECO:0000313" key="1">
    <source>
        <dbReference type="EMBL" id="GAA0402294.1"/>
    </source>
</evidence>
<sequence length="195" mass="20756">MLLLADAPGMPADDFGRARSPAGRTLVDAAAGQVPALDGLRAVRDERGWHWPGTSWRAGVSHTGPAGAVLLAEGTGIGVDLQRECRRPAALRWLGRVLAAGAAPGEDVPAPDLRTWAEVEALLKARGTAGRRPDRVPPPPARRPGWRECHDGLWLLSTSAAPAPPGTHLAVAADRPLAFRVRIQPHLSHRRSVRP</sequence>
<proteinExistence type="predicted"/>
<keyword evidence="2" id="KW-1185">Reference proteome</keyword>